<dbReference type="PANTHER" id="PTHR21085:SF0">
    <property type="entry name" value="CHORISMATE SYNTHASE"/>
    <property type="match status" value="1"/>
</dbReference>
<dbReference type="EMBL" id="DTPE01000090">
    <property type="protein sequence ID" value="HGE74906.1"/>
    <property type="molecule type" value="Genomic_DNA"/>
</dbReference>
<dbReference type="PANTHER" id="PTHR21085">
    <property type="entry name" value="CHORISMATE SYNTHASE"/>
    <property type="match status" value="1"/>
</dbReference>
<dbReference type="Gene3D" id="3.60.150.10">
    <property type="entry name" value="Chorismate synthase AroC"/>
    <property type="match status" value="1"/>
</dbReference>
<dbReference type="PIRSF" id="PIRSF001456">
    <property type="entry name" value="Chorismate_synth"/>
    <property type="match status" value="1"/>
</dbReference>
<evidence type="ECO:0000256" key="2">
    <source>
        <dbReference type="ARBA" id="ARBA00008014"/>
    </source>
</evidence>
<protein>
    <recommendedName>
        <fullName evidence="3 7">Chorismate synthase</fullName>
        <ecNumber evidence="3 7">4.2.3.5</ecNumber>
    </recommendedName>
</protein>
<evidence type="ECO:0000313" key="8">
    <source>
        <dbReference type="EMBL" id="HGE74906.1"/>
    </source>
</evidence>
<accession>A0A7V3RE12</accession>
<dbReference type="InterPro" id="IPR000453">
    <property type="entry name" value="Chorismate_synth"/>
</dbReference>
<evidence type="ECO:0000256" key="4">
    <source>
        <dbReference type="ARBA" id="ARBA00022605"/>
    </source>
</evidence>
<gene>
    <name evidence="8" type="primary">aroC</name>
    <name evidence="8" type="ORF">ENX73_02130</name>
</gene>
<dbReference type="GO" id="GO:0009423">
    <property type="term" value="P:chorismate biosynthetic process"/>
    <property type="evidence" value="ECO:0007669"/>
    <property type="project" value="UniProtKB-UniRule"/>
</dbReference>
<evidence type="ECO:0000256" key="7">
    <source>
        <dbReference type="NCBIfam" id="TIGR00033"/>
    </source>
</evidence>
<comment type="pathway">
    <text evidence="1">Metabolic intermediate biosynthesis; chorismate biosynthesis; chorismate from D-erythrose 4-phosphate and phosphoenolpyruvate: step 7/7.</text>
</comment>
<sequence>MKLLTSGDSHGYGFFAIIEGFPSHFHPDIERINERLKMRRSVYGRGERMKIEDDRVSIQSGLWEGETTGAPITFFIPNNSKSPPNDKTTIPRPGHADLDGMLKYEFDDTRVITERSSARRTVMDVAVGEFARNALEEIGIKIFGYTKAIGNVETCQSTPVELKLSDHPLVCPDFEKEKEMISKINDAYEGGYTLGGKVVLIAEGLPPGIGTFDERERRLTSILSSALYDVPSIRGVSFGDAEMISKLRGYEAVDEIHEKLVRKTNHAGGIEGGMTNGEPIVIELTVKPISTQKRGVQSIDMKDGSEVETSYVRSDTCVVAAVSIIGPDVLATALLGELLNEFGGFTFSSFKRNFELYRRNKNER</sequence>
<dbReference type="NCBIfam" id="TIGR00033">
    <property type="entry name" value="aroC"/>
    <property type="match status" value="1"/>
</dbReference>
<proteinExistence type="inferred from homology"/>
<dbReference type="AlphaFoldDB" id="A0A7V3RE12"/>
<dbReference type="GO" id="GO:0004107">
    <property type="term" value="F:chorismate synthase activity"/>
    <property type="evidence" value="ECO:0007669"/>
    <property type="project" value="UniProtKB-UniRule"/>
</dbReference>
<dbReference type="GO" id="GO:0010181">
    <property type="term" value="F:FMN binding"/>
    <property type="evidence" value="ECO:0007669"/>
    <property type="project" value="TreeGrafter"/>
</dbReference>
<evidence type="ECO:0000256" key="5">
    <source>
        <dbReference type="ARBA" id="ARBA00023141"/>
    </source>
</evidence>
<dbReference type="GO" id="GO:0008652">
    <property type="term" value="P:amino acid biosynthetic process"/>
    <property type="evidence" value="ECO:0007669"/>
    <property type="project" value="UniProtKB-KW"/>
</dbReference>
<dbReference type="Pfam" id="PF01264">
    <property type="entry name" value="Chorismate_synt"/>
    <property type="match status" value="1"/>
</dbReference>
<dbReference type="GO" id="GO:0005829">
    <property type="term" value="C:cytosol"/>
    <property type="evidence" value="ECO:0007669"/>
    <property type="project" value="TreeGrafter"/>
</dbReference>
<keyword evidence="4" id="KW-0028">Amino-acid biosynthesis</keyword>
<organism evidence="8">
    <name type="scientific">Mesoaciditoga lauensis</name>
    <dbReference type="NCBI Taxonomy" id="1495039"/>
    <lineage>
        <taxon>Bacteria</taxon>
        <taxon>Thermotogati</taxon>
        <taxon>Thermotogota</taxon>
        <taxon>Thermotogae</taxon>
        <taxon>Mesoaciditogales</taxon>
        <taxon>Mesoaciditogaceae</taxon>
        <taxon>Mesoaciditoga</taxon>
    </lineage>
</organism>
<dbReference type="InterPro" id="IPR035904">
    <property type="entry name" value="Chorismate_synth_AroC_sf"/>
</dbReference>
<evidence type="ECO:0000256" key="6">
    <source>
        <dbReference type="ARBA" id="ARBA00023239"/>
    </source>
</evidence>
<comment type="caution">
    <text evidence="8">The sequence shown here is derived from an EMBL/GenBank/DDBJ whole genome shotgun (WGS) entry which is preliminary data.</text>
</comment>
<dbReference type="EC" id="4.2.3.5" evidence="3 7"/>
<name>A0A7V3RE12_9BACT</name>
<evidence type="ECO:0000256" key="3">
    <source>
        <dbReference type="ARBA" id="ARBA00013036"/>
    </source>
</evidence>
<reference evidence="8" key="1">
    <citation type="journal article" date="2020" name="mSystems">
        <title>Genome- and Community-Level Interaction Insights into Carbon Utilization and Element Cycling Functions of Hydrothermarchaeota in Hydrothermal Sediment.</title>
        <authorList>
            <person name="Zhou Z."/>
            <person name="Liu Y."/>
            <person name="Xu W."/>
            <person name="Pan J."/>
            <person name="Luo Z.H."/>
            <person name="Li M."/>
        </authorList>
    </citation>
    <scope>NUCLEOTIDE SEQUENCE [LARGE SCALE GENOMIC DNA]</scope>
    <source>
        <strain evidence="8">SpSt-966</strain>
    </source>
</reference>
<dbReference type="GO" id="GO:0009073">
    <property type="term" value="P:aromatic amino acid family biosynthetic process"/>
    <property type="evidence" value="ECO:0007669"/>
    <property type="project" value="UniProtKB-KW"/>
</dbReference>
<dbReference type="SUPFAM" id="SSF103263">
    <property type="entry name" value="Chorismate synthase, AroC"/>
    <property type="match status" value="1"/>
</dbReference>
<keyword evidence="5" id="KW-0057">Aromatic amino acid biosynthesis</keyword>
<evidence type="ECO:0000256" key="1">
    <source>
        <dbReference type="ARBA" id="ARBA00005044"/>
    </source>
</evidence>
<comment type="similarity">
    <text evidence="2">Belongs to the chorismate synthase family.</text>
</comment>
<keyword evidence="6 8" id="KW-0456">Lyase</keyword>